<keyword evidence="1" id="KW-0812">Transmembrane</keyword>
<dbReference type="GeneID" id="113497395"/>
<name>A0A7E5VWL5_TRINI</name>
<evidence type="ECO:0000313" key="2">
    <source>
        <dbReference type="Proteomes" id="UP000322000"/>
    </source>
</evidence>
<dbReference type="RefSeq" id="XP_026732740.1">
    <property type="nucleotide sequence ID" value="XM_026876939.1"/>
</dbReference>
<feature type="transmembrane region" description="Helical" evidence="1">
    <location>
        <begin position="132"/>
        <end position="156"/>
    </location>
</feature>
<dbReference type="InParanoid" id="A0A7E5VWL5"/>
<feature type="transmembrane region" description="Helical" evidence="1">
    <location>
        <begin position="247"/>
        <end position="268"/>
    </location>
</feature>
<proteinExistence type="predicted"/>
<organism evidence="2 3">
    <name type="scientific">Trichoplusia ni</name>
    <name type="common">Cabbage looper</name>
    <dbReference type="NCBI Taxonomy" id="7111"/>
    <lineage>
        <taxon>Eukaryota</taxon>
        <taxon>Metazoa</taxon>
        <taxon>Ecdysozoa</taxon>
        <taxon>Arthropoda</taxon>
        <taxon>Hexapoda</taxon>
        <taxon>Insecta</taxon>
        <taxon>Pterygota</taxon>
        <taxon>Neoptera</taxon>
        <taxon>Endopterygota</taxon>
        <taxon>Lepidoptera</taxon>
        <taxon>Glossata</taxon>
        <taxon>Ditrysia</taxon>
        <taxon>Noctuoidea</taxon>
        <taxon>Noctuidae</taxon>
        <taxon>Plusiinae</taxon>
        <taxon>Trichoplusia</taxon>
    </lineage>
</organism>
<dbReference type="KEGG" id="tnl:113497395"/>
<evidence type="ECO:0000256" key="1">
    <source>
        <dbReference type="SAM" id="Phobius"/>
    </source>
</evidence>
<dbReference type="OrthoDB" id="118951at2759"/>
<protein>
    <submittedName>
        <fullName evidence="3">O-acyltransferase like protein-like</fullName>
    </submittedName>
</protein>
<sequence length="299" mass="34064">MAWIVLGHTLSSENIFSNEIEAFEWLLSWKSLWLTASPISVDTFFTLSGFLVVYTTLGKFTGIKLLKNIHLFWLNRLLRLFPLLATVALVGASFLNRFGDGPDWGIVAYLVEKCRTSWWTTLTHTQNYMTPLLTWLVVCYWVLAFSLSTFILYADYATRVDPDQTVANLYNSFIRPLWALFIGSMIYMCVYGYGGPINWFLSLSVWKMHSRLSYGIYLIHSGLIFAINNNAVTTIRFSPSTILFKFLGYYTLSFIVAFFAVLIIDAPFSTLFKLLLGGGAKKPQKQETDVESTTKEAVE</sequence>
<feature type="transmembrane region" description="Helical" evidence="1">
    <location>
        <begin position="177"/>
        <end position="194"/>
    </location>
</feature>
<accession>A0A7E5VWL5</accession>
<dbReference type="PANTHER" id="PTHR11161:SF0">
    <property type="entry name" value="O-ACYLTRANSFERASE LIKE PROTEIN"/>
    <property type="match status" value="1"/>
</dbReference>
<keyword evidence="2" id="KW-1185">Reference proteome</keyword>
<keyword evidence="1" id="KW-0472">Membrane</keyword>
<dbReference type="AlphaFoldDB" id="A0A7E5VWL5"/>
<feature type="transmembrane region" description="Helical" evidence="1">
    <location>
        <begin position="77"/>
        <end position="95"/>
    </location>
</feature>
<evidence type="ECO:0000313" key="3">
    <source>
        <dbReference type="RefSeq" id="XP_026732740.1"/>
    </source>
</evidence>
<dbReference type="InterPro" id="IPR052728">
    <property type="entry name" value="O2_lipid_transport_reg"/>
</dbReference>
<dbReference type="Proteomes" id="UP000322000">
    <property type="component" value="Chromosome 9"/>
</dbReference>
<keyword evidence="1" id="KW-1133">Transmembrane helix</keyword>
<gene>
    <name evidence="3" type="primary">LOC113497395</name>
</gene>
<dbReference type="PANTHER" id="PTHR11161">
    <property type="entry name" value="O-ACYLTRANSFERASE"/>
    <property type="match status" value="1"/>
</dbReference>
<feature type="transmembrane region" description="Helical" evidence="1">
    <location>
        <begin position="32"/>
        <end position="57"/>
    </location>
</feature>
<reference evidence="3" key="1">
    <citation type="submission" date="2025-08" db="UniProtKB">
        <authorList>
            <consortium name="RefSeq"/>
        </authorList>
    </citation>
    <scope>IDENTIFICATION</scope>
</reference>
<feature type="transmembrane region" description="Helical" evidence="1">
    <location>
        <begin position="214"/>
        <end position="235"/>
    </location>
</feature>